<accession>A0A5F1ZQ49</accession>
<organism evidence="3 6">
    <name type="scientific">Leptospira langatensis</name>
    <dbReference type="NCBI Taxonomy" id="2484983"/>
    <lineage>
        <taxon>Bacteria</taxon>
        <taxon>Pseudomonadati</taxon>
        <taxon>Spirochaetota</taxon>
        <taxon>Spirochaetia</taxon>
        <taxon>Leptospirales</taxon>
        <taxon>Leptospiraceae</taxon>
        <taxon>Leptospira</taxon>
    </lineage>
</organism>
<gene>
    <name evidence="3" type="ORF">EHO57_08665</name>
    <name evidence="4" type="ORF">EHQ53_15425</name>
</gene>
<evidence type="ECO:0000256" key="1">
    <source>
        <dbReference type="ARBA" id="ARBA00022614"/>
    </source>
</evidence>
<keyword evidence="5" id="KW-1185">Reference proteome</keyword>
<dbReference type="InterPro" id="IPR032675">
    <property type="entry name" value="LRR_dom_sf"/>
</dbReference>
<dbReference type="AlphaFoldDB" id="A0A5F1ZQ49"/>
<dbReference type="Proteomes" id="UP000297273">
    <property type="component" value="Unassembled WGS sequence"/>
</dbReference>
<reference evidence="4" key="1">
    <citation type="submission" date="2018-10" db="EMBL/GenBank/DDBJ databases">
        <authorList>
            <person name="Vincent A.T."/>
            <person name="Schiettekatte O."/>
            <person name="Bourhy P."/>
            <person name="Veyrier F.J."/>
            <person name="Picardeau M."/>
        </authorList>
    </citation>
    <scope>NUCLEOTIDE SEQUENCE</scope>
    <source>
        <strain evidence="4">201702690</strain>
    </source>
</reference>
<dbReference type="Pfam" id="PF12799">
    <property type="entry name" value="LRR_4"/>
    <property type="match status" value="1"/>
</dbReference>
<dbReference type="PANTHER" id="PTHR46652">
    <property type="entry name" value="LEUCINE-RICH REPEAT AND IQ DOMAIN-CONTAINING PROTEIN 1-RELATED"/>
    <property type="match status" value="1"/>
</dbReference>
<evidence type="ECO:0000313" key="5">
    <source>
        <dbReference type="Proteomes" id="UP000297273"/>
    </source>
</evidence>
<dbReference type="SUPFAM" id="SSF52058">
    <property type="entry name" value="L domain-like"/>
    <property type="match status" value="1"/>
</dbReference>
<comment type="caution">
    <text evidence="3">The sequence shown here is derived from an EMBL/GenBank/DDBJ whole genome shotgun (WGS) entry which is preliminary data.</text>
</comment>
<dbReference type="PANTHER" id="PTHR46652:SF3">
    <property type="entry name" value="LEUCINE-RICH REPEAT-CONTAINING PROTEIN 9"/>
    <property type="match status" value="1"/>
</dbReference>
<proteinExistence type="predicted"/>
<evidence type="ECO:0000313" key="4">
    <source>
        <dbReference type="EMBL" id="TGL39464.1"/>
    </source>
</evidence>
<name>A0A5F1ZQ49_9LEPT</name>
<dbReference type="EMBL" id="RQGC01000012">
    <property type="protein sequence ID" value="TGL39464.1"/>
    <property type="molecule type" value="Genomic_DNA"/>
</dbReference>
<dbReference type="EMBL" id="RQER01000005">
    <property type="protein sequence ID" value="TGK01991.1"/>
    <property type="molecule type" value="Genomic_DNA"/>
</dbReference>
<dbReference type="OrthoDB" id="333561at2"/>
<protein>
    <submittedName>
        <fullName evidence="3">Leucine-rich repeat domain-containing protein</fullName>
    </submittedName>
</protein>
<sequence>MKKVFSLLLFFTLCAPTEYLVQIRNPSGHIIGEYYKDTRWLGLKETPNWKDLSSFSRLEVLEFNAGDLNSLQDIPELPRLRYIQLDSAEIKDLSPLRRFPKLDSLILNRTETNDKIMLTYPNWNQLTRLELAYTNVSNLNFLGPGCSLRHLHLKDTKVSDLGPLANCTKLTELYLRGTKVKDLSPLYGITGLIHLQTAGSEVSNEEIRKIRTVLPYLKIMPGLRKILDSETGAD</sequence>
<dbReference type="Gene3D" id="3.80.10.10">
    <property type="entry name" value="Ribonuclease Inhibitor"/>
    <property type="match status" value="1"/>
</dbReference>
<evidence type="ECO:0000256" key="2">
    <source>
        <dbReference type="ARBA" id="ARBA00022737"/>
    </source>
</evidence>
<dbReference type="InterPro" id="IPR025875">
    <property type="entry name" value="Leu-rich_rpt_4"/>
</dbReference>
<keyword evidence="2" id="KW-0677">Repeat</keyword>
<reference evidence="3 6" key="2">
    <citation type="journal article" date="2019" name="PLoS Negl. Trop. Dis.">
        <title>Revisiting the worldwide diversity of Leptospira species in the environment.</title>
        <authorList>
            <person name="Vincent A.T."/>
            <person name="Schiettekatte O."/>
            <person name="Bourhy P."/>
            <person name="Veyrier F.J."/>
            <person name="Picardeau M."/>
        </authorList>
    </citation>
    <scope>NUCLEOTIDE SEQUENCE [LARGE SCALE GENOMIC DNA]</scope>
    <source>
        <strain evidence="4">201702690</strain>
        <strain evidence="3 6">SSW18</strain>
    </source>
</reference>
<evidence type="ECO:0000313" key="6">
    <source>
        <dbReference type="Proteomes" id="UP000297946"/>
    </source>
</evidence>
<dbReference type="InterPro" id="IPR050836">
    <property type="entry name" value="SDS22/Internalin_LRR"/>
</dbReference>
<keyword evidence="1" id="KW-0433">Leucine-rich repeat</keyword>
<dbReference type="Proteomes" id="UP000297946">
    <property type="component" value="Unassembled WGS sequence"/>
</dbReference>
<evidence type="ECO:0000313" key="3">
    <source>
        <dbReference type="EMBL" id="TGK01991.1"/>
    </source>
</evidence>